<dbReference type="SUPFAM" id="SSF111369">
    <property type="entry name" value="HlyD-like secretion proteins"/>
    <property type="match status" value="1"/>
</dbReference>
<dbReference type="InterPro" id="IPR058792">
    <property type="entry name" value="Beta-barrel_RND_2"/>
</dbReference>
<dbReference type="NCBIfam" id="TIGR01730">
    <property type="entry name" value="RND_mfp"/>
    <property type="match status" value="1"/>
</dbReference>
<dbReference type="Pfam" id="PF25917">
    <property type="entry name" value="BSH_RND"/>
    <property type="match status" value="1"/>
</dbReference>
<protein>
    <submittedName>
        <fullName evidence="5">RND family efflux transporter MFP subunit</fullName>
    </submittedName>
</protein>
<dbReference type="InterPro" id="IPR058625">
    <property type="entry name" value="MdtA-like_BSH"/>
</dbReference>
<gene>
    <name evidence="5" type="ORF">B0F87_1143</name>
</gene>
<organism evidence="5 6">
    <name type="scientific">Methylobacter tundripaludum</name>
    <dbReference type="NCBI Taxonomy" id="173365"/>
    <lineage>
        <taxon>Bacteria</taxon>
        <taxon>Pseudomonadati</taxon>
        <taxon>Pseudomonadota</taxon>
        <taxon>Gammaproteobacteria</taxon>
        <taxon>Methylococcales</taxon>
        <taxon>Methylococcaceae</taxon>
        <taxon>Methylobacter</taxon>
    </lineage>
</organism>
<comment type="similarity">
    <text evidence="1">Belongs to the membrane fusion protein (MFP) (TC 8.A.1) family.</text>
</comment>
<sequence length="492" mass="54296">MNFRNFCRYLVGSCRLAIHSQLRILAKITSAYGYRDLLGHDESRTHLAPTCYVIAIKLRDTRVSKFQRGNSDDEAPASRDGKLELPALNSQAVAWELAPITFTYGSQVLRGNDELVIADPILAAINPLIGLLLLILAGCSHQDQDRQTLRPVNVIRITSQQRQNDRPFPGEVRVRFETTLSFRVTGKLISRSVDMGDRVRKGQMLARLDPSDYRLASQSIKAQLIAAKADRKYSQDDLSRYRELFNQNIISRPELDRHQTLDISAQQKVAALEAQLGEAGNQLAYTDLRADRDGVVTALEVEAGQVVTPGQPVIRIAQLDEKEIPIDIPEHRVTGIDLQQEVAVTLWADGDKRIIKARIREIAAAADSTSRTYRVKVTLLEGRDDARLGMTATVWIPSNTPSTPTVPLSAVFTPQSQPEQPSVWLVDERTSTVKAAPVRIGDTLSGERVVITGLAAGQLIVSAGANRLVEGQPVRLPHPVKPAVDANEEARP</sequence>
<dbReference type="GO" id="GO:1990281">
    <property type="term" value="C:efflux pump complex"/>
    <property type="evidence" value="ECO:0007669"/>
    <property type="project" value="TreeGrafter"/>
</dbReference>
<dbReference type="InterPro" id="IPR006143">
    <property type="entry name" value="RND_pump_MFP"/>
</dbReference>
<reference evidence="5 6" key="1">
    <citation type="submission" date="2018-02" db="EMBL/GenBank/DDBJ databases">
        <title>Subsurface microbial communities from deep shales in Ohio and West Virginia, USA.</title>
        <authorList>
            <person name="Wrighton K."/>
        </authorList>
    </citation>
    <scope>NUCLEOTIDE SEQUENCE [LARGE SCALE GENOMIC DNA]</scope>
    <source>
        <strain evidence="5 6">OWC-DMM</strain>
    </source>
</reference>
<evidence type="ECO:0000259" key="4">
    <source>
        <dbReference type="Pfam" id="PF25954"/>
    </source>
</evidence>
<dbReference type="Gene3D" id="1.10.287.470">
    <property type="entry name" value="Helix hairpin bin"/>
    <property type="match status" value="1"/>
</dbReference>
<dbReference type="Gene3D" id="2.40.30.170">
    <property type="match status" value="1"/>
</dbReference>
<comment type="caution">
    <text evidence="5">The sequence shown here is derived from an EMBL/GenBank/DDBJ whole genome shotgun (WGS) entry which is preliminary data.</text>
</comment>
<evidence type="ECO:0000313" key="6">
    <source>
        <dbReference type="Proteomes" id="UP000240010"/>
    </source>
</evidence>
<evidence type="ECO:0000259" key="3">
    <source>
        <dbReference type="Pfam" id="PF25917"/>
    </source>
</evidence>
<dbReference type="PANTHER" id="PTHR30469:SF15">
    <property type="entry name" value="HLYD FAMILY OF SECRETION PROTEINS"/>
    <property type="match status" value="1"/>
</dbReference>
<dbReference type="PANTHER" id="PTHR30469">
    <property type="entry name" value="MULTIDRUG RESISTANCE PROTEIN MDTA"/>
    <property type="match status" value="1"/>
</dbReference>
<dbReference type="Proteomes" id="UP000240010">
    <property type="component" value="Unassembled WGS sequence"/>
</dbReference>
<dbReference type="InterPro" id="IPR058624">
    <property type="entry name" value="MdtA-like_HH"/>
</dbReference>
<accession>A0A2S6H7F0</accession>
<dbReference type="Pfam" id="PF25954">
    <property type="entry name" value="Beta-barrel_RND_2"/>
    <property type="match status" value="1"/>
</dbReference>
<dbReference type="Pfam" id="PF25876">
    <property type="entry name" value="HH_MFP_RND"/>
    <property type="match status" value="1"/>
</dbReference>
<name>A0A2S6H7F0_9GAMM</name>
<evidence type="ECO:0000313" key="5">
    <source>
        <dbReference type="EMBL" id="PPK73407.1"/>
    </source>
</evidence>
<feature type="domain" description="Multidrug resistance protein MdtA-like barrel-sandwich hybrid" evidence="3">
    <location>
        <begin position="181"/>
        <end position="313"/>
    </location>
</feature>
<dbReference type="AlphaFoldDB" id="A0A2S6H7F0"/>
<dbReference type="EMBL" id="PTIZ01000014">
    <property type="protein sequence ID" value="PPK73407.1"/>
    <property type="molecule type" value="Genomic_DNA"/>
</dbReference>
<dbReference type="GO" id="GO:0015562">
    <property type="term" value="F:efflux transmembrane transporter activity"/>
    <property type="evidence" value="ECO:0007669"/>
    <property type="project" value="TreeGrafter"/>
</dbReference>
<dbReference type="RefSeq" id="WP_258076149.1">
    <property type="nucleotide sequence ID" value="NZ_PTIZ01000014.1"/>
</dbReference>
<evidence type="ECO:0000259" key="2">
    <source>
        <dbReference type="Pfam" id="PF25876"/>
    </source>
</evidence>
<evidence type="ECO:0000256" key="1">
    <source>
        <dbReference type="ARBA" id="ARBA00009477"/>
    </source>
</evidence>
<feature type="domain" description="Multidrug resistance protein MdtA-like alpha-helical hairpin" evidence="2">
    <location>
        <begin position="218"/>
        <end position="286"/>
    </location>
</feature>
<dbReference type="Gene3D" id="2.40.420.20">
    <property type="match status" value="1"/>
</dbReference>
<proteinExistence type="inferred from homology"/>
<feature type="domain" description="CusB-like beta-barrel" evidence="4">
    <location>
        <begin position="326"/>
        <end position="395"/>
    </location>
</feature>
<dbReference type="Gene3D" id="2.40.50.100">
    <property type="match status" value="1"/>
</dbReference>